<dbReference type="OrthoDB" id="134985at2"/>
<keyword evidence="6" id="KW-1185">Reference proteome</keyword>
<dbReference type="SMART" id="SM01043">
    <property type="entry name" value="BTAD"/>
    <property type="match status" value="1"/>
</dbReference>
<dbReference type="PANTHER" id="PTHR35807">
    <property type="entry name" value="TRANSCRIPTIONAL REGULATOR REDD-RELATED"/>
    <property type="match status" value="1"/>
</dbReference>
<dbReference type="Pfam" id="PF03704">
    <property type="entry name" value="BTAD"/>
    <property type="match status" value="1"/>
</dbReference>
<gene>
    <name evidence="5" type="ORF">FSW04_06560</name>
</gene>
<evidence type="ECO:0000259" key="4">
    <source>
        <dbReference type="SMART" id="SM01043"/>
    </source>
</evidence>
<dbReference type="SUPFAM" id="SSF48452">
    <property type="entry name" value="TPR-like"/>
    <property type="match status" value="3"/>
</dbReference>
<dbReference type="SUPFAM" id="SSF46894">
    <property type="entry name" value="C-terminal effector domain of the bipartite response regulators"/>
    <property type="match status" value="1"/>
</dbReference>
<proteinExistence type="predicted"/>
<dbReference type="InterPro" id="IPR016032">
    <property type="entry name" value="Sig_transdc_resp-reg_C-effctor"/>
</dbReference>
<evidence type="ECO:0000256" key="1">
    <source>
        <dbReference type="ARBA" id="ARBA00023015"/>
    </source>
</evidence>
<dbReference type="Gene3D" id="1.10.10.10">
    <property type="entry name" value="Winged helix-like DNA-binding domain superfamily/Winged helix DNA-binding domain"/>
    <property type="match status" value="1"/>
</dbReference>
<protein>
    <submittedName>
        <fullName evidence="5">Transcriptional activator domain protein</fullName>
    </submittedName>
</protein>
<dbReference type="Gene3D" id="1.25.40.10">
    <property type="entry name" value="Tetratricopeptide repeat domain"/>
    <property type="match status" value="2"/>
</dbReference>
<dbReference type="InterPro" id="IPR027417">
    <property type="entry name" value="P-loop_NTPase"/>
</dbReference>
<dbReference type="Pfam" id="PF25873">
    <property type="entry name" value="WHD_MalT"/>
    <property type="match status" value="1"/>
</dbReference>
<dbReference type="InterPro" id="IPR011990">
    <property type="entry name" value="TPR-like_helical_dom_sf"/>
</dbReference>
<evidence type="ECO:0000256" key="3">
    <source>
        <dbReference type="SAM" id="MobiDB-lite"/>
    </source>
</evidence>
<evidence type="ECO:0000256" key="2">
    <source>
        <dbReference type="ARBA" id="ARBA00023163"/>
    </source>
</evidence>
<accession>A0A5B8U2Y9</accession>
<name>A0A5B8U2Y9_9ACTN</name>
<dbReference type="GO" id="GO:0003677">
    <property type="term" value="F:DNA binding"/>
    <property type="evidence" value="ECO:0007669"/>
    <property type="project" value="InterPro"/>
</dbReference>
<dbReference type="AlphaFoldDB" id="A0A5B8U2Y9"/>
<dbReference type="InterPro" id="IPR036388">
    <property type="entry name" value="WH-like_DNA-bd_sf"/>
</dbReference>
<dbReference type="Gene3D" id="3.40.50.300">
    <property type="entry name" value="P-loop containing nucleotide triphosphate hydrolases"/>
    <property type="match status" value="1"/>
</dbReference>
<keyword evidence="1" id="KW-0805">Transcription regulation</keyword>
<dbReference type="PANTHER" id="PTHR35807:SF1">
    <property type="entry name" value="TRANSCRIPTIONAL REGULATOR REDD"/>
    <property type="match status" value="1"/>
</dbReference>
<sequence length="1066" mass="114926">MVEQAAAGDPTTHDGDTRADGGSGVRHGTRQPAAALTRAKPPHARPVGSGSEYARGGCPIGADAEPSLDPRARILQSKITVPTAPERFVRRPRLGRLIAALTARHRIVMVTATAGAGKTTAVVEALQTTTVPVAWLTLESTDSAPGRLLTYLEAAIARERPEVGGAVADALAAGITHVEAAGLLAEALGDAPLTVVVDEVDRITDAPDALAVLAGFARHAAPAARIVLVGRHDLRLDVTDHVAGAVREEDLAFTVEEAGEALAQLGRTDVDPDRAVAVTCGWVTGVLFEAWGAADHVIGTGGEQDPLNGYLALQIMGRLVEPDRDFLIGTAVLDRVTAERAQALGQPAGAERLASLRRAHIPVSWDDGGRAMRCHTRFREYLLECLDRRGDTAAQRRALGLLLTGEGHHEEAVEELLAAEALDDARACAERAIERVMERLDVDVAERWFARLGPHAAAGTGALTTAELMVAVGQEQYARGARIADRLRDLGERERLAAASGRAAATMAWSYFHVGRLDEARAVLRQDTTDPDVAAARYLLGLADAGPSPDPPPRLSGGPLDALVMRVHSVRGHLALLRDTPDSRWAEAVLAPWRISALRATGHTAQAYQLYRSAHDGGSPEGGLHAIVAVEILIDLGRREEALEALRRGREIIARSGSLIFDMQSRIVEAKLHLQLDEDAQAAREILEEVRSRPAFDRYRYVGEMADTWYGLALLRLGENVTARACLERATESMRRADRIMDLPRAAVYLAEAAWRCDDEDRADSAADAALEAADRQGSRHLLLQALTDFPAVASRRIDAEADPSSAWREIGRSLRAQGVAVPAAMETVVELREFGDAAVVIDGDEVHPGLSKSLEVLAYLAAHGGAASRDELLEALFEGRTDPSARAYLRQAAHRLRQALDDRVGPDLVDGRIQLADSVRVSSESVRYEAMLAEAARFSGEERLTCTLQALELAGRGRYLQAVRPSAWTEARREHLDEVTADAAAEAAELAFALGRYDVAGRLADRVLDIDPFREVAWRVRMQIANALGDDDAVMGIYLRCQRSLGEVGAEPSASTRLLRDRLRR</sequence>
<evidence type="ECO:0000313" key="5">
    <source>
        <dbReference type="EMBL" id="QEC47282.1"/>
    </source>
</evidence>
<feature type="domain" description="Bacterial transcriptional activator" evidence="4">
    <location>
        <begin position="926"/>
        <end position="1065"/>
    </location>
</feature>
<organism evidence="5 6">
    <name type="scientific">Baekduia soli</name>
    <dbReference type="NCBI Taxonomy" id="496014"/>
    <lineage>
        <taxon>Bacteria</taxon>
        <taxon>Bacillati</taxon>
        <taxon>Actinomycetota</taxon>
        <taxon>Thermoleophilia</taxon>
        <taxon>Solirubrobacterales</taxon>
        <taxon>Baekduiaceae</taxon>
        <taxon>Baekduia</taxon>
    </lineage>
</organism>
<keyword evidence="2" id="KW-0804">Transcription</keyword>
<evidence type="ECO:0000313" key="6">
    <source>
        <dbReference type="Proteomes" id="UP000321805"/>
    </source>
</evidence>
<dbReference type="RefSeq" id="WP_146917559.1">
    <property type="nucleotide sequence ID" value="NZ_CP042430.1"/>
</dbReference>
<dbReference type="InterPro" id="IPR051677">
    <property type="entry name" value="AfsR-DnrI-RedD_regulator"/>
</dbReference>
<reference evidence="5 6" key="1">
    <citation type="journal article" date="2018" name="J. Microbiol.">
        <title>Baekduia soli gen. nov., sp. nov., a novel bacterium isolated from the soil of Baekdu Mountain and proposal of a novel family name, Baekduiaceae fam. nov.</title>
        <authorList>
            <person name="An D.S."/>
            <person name="Siddiqi M.Z."/>
            <person name="Kim K.H."/>
            <person name="Yu H.S."/>
            <person name="Im W.T."/>
        </authorList>
    </citation>
    <scope>NUCLEOTIDE SEQUENCE [LARGE SCALE GENOMIC DNA]</scope>
    <source>
        <strain evidence="5 6">BR7-21</strain>
    </source>
</reference>
<dbReference type="InterPro" id="IPR059106">
    <property type="entry name" value="WHD_MalT"/>
</dbReference>
<dbReference type="InterPro" id="IPR005158">
    <property type="entry name" value="BTAD"/>
</dbReference>
<feature type="region of interest" description="Disordered" evidence="3">
    <location>
        <begin position="1"/>
        <end position="65"/>
    </location>
</feature>
<dbReference type="KEGG" id="bsol:FSW04_06560"/>
<dbReference type="EMBL" id="CP042430">
    <property type="protein sequence ID" value="QEC47282.1"/>
    <property type="molecule type" value="Genomic_DNA"/>
</dbReference>
<dbReference type="Proteomes" id="UP000321805">
    <property type="component" value="Chromosome"/>
</dbReference>
<dbReference type="GO" id="GO:0006355">
    <property type="term" value="P:regulation of DNA-templated transcription"/>
    <property type="evidence" value="ECO:0007669"/>
    <property type="project" value="InterPro"/>
</dbReference>